<sequence>MKKIILCYFKNSPVMLVVTFFFTVTGFAQDNLSALLPEVVPNAPNASSLFKFENYEVNLYSGIPDISIPLYTIVMGEIEIPIALRYHASGIKVAENASWVGLGWALNTGGEITRQVNGGIDEKGYLINEIKKSTDIDITYPNASDLYYVSTASDGSEDYQPDIFSYNFPGRSGKFFFDGTDNNVVRLMPYAPVDVDASFTGSMSFNIVDEKGYLYVFGERYRDITNSSNGGVESISPSAWKLEDIISPNRQDTISYDYTTSSYTTFEGTTDLITVEDNVYQYMSAPYNYVPATSNISRYLGTSVDEAKVSEIKFKNGKIVFELSPYNREDLATKSLNRIIIYSKNFQGQFEKQREIEFNYSYFINGTDNLTKRLRLDAVIVKGKDNVDEEIYGFDYNSLMLPRKTSRAQDYWGYYNGKANSTLVPRMEINYISGINGSGSGNTLWIGSSVTDSRAPVESYMKAGSLKRITYPTKGYTEFEFEANRYVEGGDEMLAGGLRVKSIRSYNHPNDTSPLVRVYEYNSARPNFHLSNYLFQTNQTYMRYVTISGGTALKETKRVRNFVANPSVDIVTYEGMIVSYPKVTEYVMGNGDEPNGKTVYEYRDHSDIISSSQASQVLGRPLIISKFYNRGQLSNQSFYDYDLSTDSYNIKKSISYTYSAFDLTRYENIGFVASQRNVIEGAGKTYSGGEADIRYVYSNYVMESDDNYLVSKTETGYDNPSFPHSVRTVYAYDNIEHQQITRKSITKSDGTKEVTLITYPLDYSSGTSFIDVMQSNHWKAYPIEEVTYLEDNNNYSVLKGTITKYYDTGNGRGKPSEKLLLESDKWFPLSDFRFSNRSSLGVLPPSGTAAVFNPDPHYNNRISYDLYDDYGNLQQFHIPYGISTNFLWDYEAQYPIVKCDNANSEQTTHSSTAYKSVLLPAGPNSKKMYFTVERTGDINVSIQFDLVPEVGSMAKISCHLTGQNYSVIKNLCITNGGSSCGTTSYSAVFANLEPGDYELNSELFDWTNLNSGIKINMNYPTVRTEDIREYLFLNFEKSETTGEAHTGTGFFVGDYTVNFSLPNSRKYVLSYWYREGGVWKYSGELPYLGPSAILAKGDAIDDVRIHPKDSQMYTYTYDPLIGMTSKTDSSGNVIYYEYDSFNRLKAIKDGDGNLLSDQRYKYKN</sequence>
<accession>A0A1K1R916</accession>
<protein>
    <submittedName>
        <fullName evidence="1">YD repeat-containing protein</fullName>
    </submittedName>
</protein>
<dbReference type="OrthoDB" id="9814627at2"/>
<dbReference type="Proteomes" id="UP000182248">
    <property type="component" value="Unassembled WGS sequence"/>
</dbReference>
<dbReference type="AlphaFoldDB" id="A0A1K1R916"/>
<dbReference type="RefSeq" id="WP_072318468.1">
    <property type="nucleotide sequence ID" value="NZ_FPJE01000020.1"/>
</dbReference>
<dbReference type="EMBL" id="FPJE01000020">
    <property type="protein sequence ID" value="SFW68307.1"/>
    <property type="molecule type" value="Genomic_DNA"/>
</dbReference>
<keyword evidence="2" id="KW-1185">Reference proteome</keyword>
<organism evidence="1 2">
    <name type="scientific">Sinomicrobium oceani</name>
    <dbReference type="NCBI Taxonomy" id="1150368"/>
    <lineage>
        <taxon>Bacteria</taxon>
        <taxon>Pseudomonadati</taxon>
        <taxon>Bacteroidota</taxon>
        <taxon>Flavobacteriia</taxon>
        <taxon>Flavobacteriales</taxon>
        <taxon>Flavobacteriaceae</taxon>
        <taxon>Sinomicrobium</taxon>
    </lineage>
</organism>
<evidence type="ECO:0000313" key="2">
    <source>
        <dbReference type="Proteomes" id="UP000182248"/>
    </source>
</evidence>
<proteinExistence type="predicted"/>
<dbReference type="STRING" id="1150368.SAMN02927921_03289"/>
<evidence type="ECO:0000313" key="1">
    <source>
        <dbReference type="EMBL" id="SFW68307.1"/>
    </source>
</evidence>
<name>A0A1K1R916_9FLAO</name>
<gene>
    <name evidence="1" type="ORF">SAMN02927921_03289</name>
</gene>
<reference evidence="1 2" key="1">
    <citation type="submission" date="2016-11" db="EMBL/GenBank/DDBJ databases">
        <authorList>
            <person name="Jaros S."/>
            <person name="Januszkiewicz K."/>
            <person name="Wedrychowicz H."/>
        </authorList>
    </citation>
    <scope>NUCLEOTIDE SEQUENCE [LARGE SCALE GENOMIC DNA]</scope>
    <source>
        <strain evidence="1 2">CGMCC 1.12145</strain>
    </source>
</reference>